<dbReference type="RefSeq" id="WP_074759202.1">
    <property type="nucleotide sequence ID" value="NZ_FOGJ01000056.1"/>
</dbReference>
<accession>A0A1H9XDE1</accession>
<evidence type="ECO:0000313" key="1">
    <source>
        <dbReference type="EMBL" id="SES43673.1"/>
    </source>
</evidence>
<proteinExistence type="predicted"/>
<reference evidence="1 2" key="1">
    <citation type="submission" date="2016-10" db="EMBL/GenBank/DDBJ databases">
        <authorList>
            <person name="de Groot N.N."/>
        </authorList>
    </citation>
    <scope>NUCLEOTIDE SEQUENCE [LARGE SCALE GENOMIC DNA]</scope>
    <source>
        <strain evidence="1 2">AR40</strain>
    </source>
</reference>
<evidence type="ECO:0008006" key="3">
    <source>
        <dbReference type="Google" id="ProtNLM"/>
    </source>
</evidence>
<dbReference type="Proteomes" id="UP000182584">
    <property type="component" value="Unassembled WGS sequence"/>
</dbReference>
<dbReference type="SUPFAM" id="SSF54060">
    <property type="entry name" value="His-Me finger endonucleases"/>
    <property type="match status" value="1"/>
</dbReference>
<dbReference type="EMBL" id="FOGJ01000056">
    <property type="protein sequence ID" value="SES43673.1"/>
    <property type="molecule type" value="Genomic_DNA"/>
</dbReference>
<evidence type="ECO:0000313" key="2">
    <source>
        <dbReference type="Proteomes" id="UP000182584"/>
    </source>
</evidence>
<dbReference type="OrthoDB" id="2062286at2"/>
<protein>
    <recommendedName>
        <fullName evidence="3">HNH endonuclease</fullName>
    </recommendedName>
</protein>
<organism evidence="1 2">
    <name type="scientific">Butyrivibrio fibrisolvens</name>
    <dbReference type="NCBI Taxonomy" id="831"/>
    <lineage>
        <taxon>Bacteria</taxon>
        <taxon>Bacillati</taxon>
        <taxon>Bacillota</taxon>
        <taxon>Clostridia</taxon>
        <taxon>Lachnospirales</taxon>
        <taxon>Lachnospiraceae</taxon>
        <taxon>Butyrivibrio</taxon>
    </lineage>
</organism>
<dbReference type="AlphaFoldDB" id="A0A1H9XDE1"/>
<gene>
    <name evidence="1" type="ORF">SAMN04487884_1565</name>
</gene>
<name>A0A1H9XDE1_BUTFI</name>
<dbReference type="InterPro" id="IPR044925">
    <property type="entry name" value="His-Me_finger_sf"/>
</dbReference>
<sequence>MPRKSKNTFSVHNDEITIMREGWDQLVLTTYRSDYYDEITSHTWSLNNGYPYNATLGGGLHRYIMAKWYGEDMLKEMTEKGFIVEHMNNNHMDCRICNLEFMKGNRNVAKGQYFDKESEALRHSIAVSIFKDFTTGNYQITIGCNANIVCKDQDGVEHHINAIKLLYNCPYAIVVLDAEVILTQYDEEEQFSLKNLHYVDSKIIEAPDLNLTEEEKNQAMVERDGKWYLVIGNGKGYLDSIHYDQGWEAP</sequence>